<dbReference type="PANTHER" id="PTHR23024">
    <property type="entry name" value="ARYLACETAMIDE DEACETYLASE"/>
    <property type="match status" value="1"/>
</dbReference>
<evidence type="ECO:0000256" key="1">
    <source>
        <dbReference type="ARBA" id="ARBA00010515"/>
    </source>
</evidence>
<keyword evidence="5" id="KW-1185">Reference proteome</keyword>
<dbReference type="Pfam" id="PF07859">
    <property type="entry name" value="Abhydrolase_3"/>
    <property type="match status" value="1"/>
</dbReference>
<evidence type="ECO:0000313" key="4">
    <source>
        <dbReference type="EMBL" id="KAK4746685.1"/>
    </source>
</evidence>
<evidence type="ECO:0000313" key="5">
    <source>
        <dbReference type="Proteomes" id="UP001345219"/>
    </source>
</evidence>
<feature type="domain" description="Alpha/beta hydrolase fold-3" evidence="3">
    <location>
        <begin position="253"/>
        <end position="505"/>
    </location>
</feature>
<protein>
    <recommendedName>
        <fullName evidence="3">Alpha/beta hydrolase fold-3 domain-containing protein</fullName>
    </recommendedName>
</protein>
<dbReference type="Gene3D" id="3.40.50.1820">
    <property type="entry name" value="alpha/beta hydrolase"/>
    <property type="match status" value="1"/>
</dbReference>
<dbReference type="PANTHER" id="PTHR23024:SF639">
    <property type="entry name" value="CARBOXYLESTERASE 11-RELATED"/>
    <property type="match status" value="1"/>
</dbReference>
<name>A0AAN7GRQ5_9MYRT</name>
<gene>
    <name evidence="4" type="ORF">SAY87_025722</name>
</gene>
<feature type="compositionally biased region" description="Polar residues" evidence="2">
    <location>
        <begin position="199"/>
        <end position="210"/>
    </location>
</feature>
<reference evidence="4 5" key="1">
    <citation type="journal article" date="2023" name="Hortic Res">
        <title>Pangenome of water caltrop reveals structural variations and asymmetric subgenome divergence after allopolyploidization.</title>
        <authorList>
            <person name="Zhang X."/>
            <person name="Chen Y."/>
            <person name="Wang L."/>
            <person name="Yuan Y."/>
            <person name="Fang M."/>
            <person name="Shi L."/>
            <person name="Lu R."/>
            <person name="Comes H.P."/>
            <person name="Ma Y."/>
            <person name="Chen Y."/>
            <person name="Huang G."/>
            <person name="Zhou Y."/>
            <person name="Zheng Z."/>
            <person name="Qiu Y."/>
        </authorList>
    </citation>
    <scope>NUCLEOTIDE SEQUENCE [LARGE SCALE GENOMIC DNA]</scope>
    <source>
        <tissue evidence="4">Roots</tissue>
    </source>
</reference>
<dbReference type="InterPro" id="IPR013094">
    <property type="entry name" value="AB_hydrolase_3"/>
</dbReference>
<dbReference type="InterPro" id="IPR050466">
    <property type="entry name" value="Carboxylest/Gibb_receptor"/>
</dbReference>
<feature type="compositionally biased region" description="Polar residues" evidence="2">
    <location>
        <begin position="181"/>
        <end position="190"/>
    </location>
</feature>
<feature type="region of interest" description="Disordered" evidence="2">
    <location>
        <begin position="142"/>
        <end position="225"/>
    </location>
</feature>
<comment type="similarity">
    <text evidence="1">Belongs to the 'GDXG' lipolytic enzyme family.</text>
</comment>
<dbReference type="InterPro" id="IPR029058">
    <property type="entry name" value="AB_hydrolase_fold"/>
</dbReference>
<evidence type="ECO:0000256" key="2">
    <source>
        <dbReference type="SAM" id="MobiDB-lite"/>
    </source>
</evidence>
<dbReference type="Proteomes" id="UP001345219">
    <property type="component" value="Chromosome 20"/>
</dbReference>
<evidence type="ECO:0000259" key="3">
    <source>
        <dbReference type="Pfam" id="PF07859"/>
    </source>
</evidence>
<comment type="caution">
    <text evidence="4">The sequence shown here is derived from an EMBL/GenBank/DDBJ whole genome shotgun (WGS) entry which is preliminary data.</text>
</comment>
<accession>A0AAN7GRQ5</accession>
<dbReference type="GO" id="GO:0016787">
    <property type="term" value="F:hydrolase activity"/>
    <property type="evidence" value="ECO:0007669"/>
    <property type="project" value="InterPro"/>
</dbReference>
<organism evidence="4 5">
    <name type="scientific">Trapa incisa</name>
    <dbReference type="NCBI Taxonomy" id="236973"/>
    <lineage>
        <taxon>Eukaryota</taxon>
        <taxon>Viridiplantae</taxon>
        <taxon>Streptophyta</taxon>
        <taxon>Embryophyta</taxon>
        <taxon>Tracheophyta</taxon>
        <taxon>Spermatophyta</taxon>
        <taxon>Magnoliopsida</taxon>
        <taxon>eudicotyledons</taxon>
        <taxon>Gunneridae</taxon>
        <taxon>Pentapetalae</taxon>
        <taxon>rosids</taxon>
        <taxon>malvids</taxon>
        <taxon>Myrtales</taxon>
        <taxon>Lythraceae</taxon>
        <taxon>Trapa</taxon>
    </lineage>
</organism>
<dbReference type="SUPFAM" id="SSF53474">
    <property type="entry name" value="alpha/beta-Hydrolases"/>
    <property type="match status" value="1"/>
</dbReference>
<proteinExistence type="inferred from homology"/>
<sequence length="540" mass="59341">MEKDSKVLPLSLFLIVQSQKPKEVQLQPRLSSSAHLGLAFAVQFQRQRAEKAGEGAVEERERVSKGWGIAEVLGRASVLFSFSALLFLSLQRCPVWLTVCRTGSVVAANASFTDGVATKDIHIDHSTSLSIRIFLPESALKPPDADADAKPRPRHHVRQSNSQLKPSSDAADSASRRHSDNILSANQSPRTDPDIASLSRRNSFGSSAHKNGNRGIRSSYDAESLNTRPMNGGGLAYRGCTPLVMDAKKLPVILQFHGGGWVSGSNDSMANDLFCRRMAKLLDVIVVGVGYRLAPENRYPAAFEDGLEVLNWLAKQANLAERNKSMGSSRVSGSEFKKPYTVDALGASMVEPWLAAHGDPSRCVLLGVSCGANIADYVARKAVESGSLLDPVRVVAQVLMYPFFMGSVPTRSEIRLANSYFDKAVCLLLWELFLPKEEFSLDHPTANPLMPGRAGPPLKFMPPTFTVVAEHDWMRDRAIAYSEELWMVNVDAPVYDYKDAVHEFATLAMLLKTQQAQACADDIAIWVKKHISLRGHEFSY</sequence>
<dbReference type="EMBL" id="JAXIOK010000020">
    <property type="protein sequence ID" value="KAK4746685.1"/>
    <property type="molecule type" value="Genomic_DNA"/>
</dbReference>
<dbReference type="AlphaFoldDB" id="A0AAN7GRQ5"/>